<feature type="transmembrane region" description="Helical" evidence="1">
    <location>
        <begin position="131"/>
        <end position="151"/>
    </location>
</feature>
<comment type="caution">
    <text evidence="2">The sequence shown here is derived from an EMBL/GenBank/DDBJ whole genome shotgun (WGS) entry which is preliminary data.</text>
</comment>
<gene>
    <name evidence="2" type="ORF">Q4F19_07100</name>
</gene>
<organism evidence="2 3">
    <name type="scientific">Sphingomonas natans</name>
    <dbReference type="NCBI Taxonomy" id="3063330"/>
    <lineage>
        <taxon>Bacteria</taxon>
        <taxon>Pseudomonadati</taxon>
        <taxon>Pseudomonadota</taxon>
        <taxon>Alphaproteobacteria</taxon>
        <taxon>Sphingomonadales</taxon>
        <taxon>Sphingomonadaceae</taxon>
        <taxon>Sphingomonas</taxon>
    </lineage>
</organism>
<accession>A0ABT8Y745</accession>
<evidence type="ECO:0000313" key="3">
    <source>
        <dbReference type="Proteomes" id="UP001169764"/>
    </source>
</evidence>
<dbReference type="RefSeq" id="WP_303541123.1">
    <property type="nucleotide sequence ID" value="NZ_JAUOTP010000003.1"/>
</dbReference>
<name>A0ABT8Y745_9SPHN</name>
<feature type="transmembrane region" description="Helical" evidence="1">
    <location>
        <begin position="50"/>
        <end position="70"/>
    </location>
</feature>
<evidence type="ECO:0000256" key="1">
    <source>
        <dbReference type="SAM" id="Phobius"/>
    </source>
</evidence>
<dbReference type="Proteomes" id="UP001169764">
    <property type="component" value="Unassembled WGS sequence"/>
</dbReference>
<protein>
    <submittedName>
        <fullName evidence="2">Uncharacterized protein</fullName>
    </submittedName>
</protein>
<keyword evidence="1" id="KW-0472">Membrane</keyword>
<reference evidence="2" key="1">
    <citation type="submission" date="2023-07" db="EMBL/GenBank/DDBJ databases">
        <authorList>
            <person name="Kim M."/>
        </authorList>
    </citation>
    <scope>NUCLEOTIDE SEQUENCE</scope>
    <source>
        <strain evidence="2">BIUV-7</strain>
    </source>
</reference>
<keyword evidence="1" id="KW-1133">Transmembrane helix</keyword>
<keyword evidence="3" id="KW-1185">Reference proteome</keyword>
<keyword evidence="1" id="KW-0812">Transmembrane</keyword>
<dbReference type="EMBL" id="JAUOTP010000003">
    <property type="protein sequence ID" value="MDO6414143.1"/>
    <property type="molecule type" value="Genomic_DNA"/>
</dbReference>
<feature type="transmembrane region" description="Helical" evidence="1">
    <location>
        <begin position="91"/>
        <end position="116"/>
    </location>
</feature>
<feature type="transmembrane region" description="Helical" evidence="1">
    <location>
        <begin position="15"/>
        <end position="38"/>
    </location>
</feature>
<proteinExistence type="predicted"/>
<evidence type="ECO:0000313" key="2">
    <source>
        <dbReference type="EMBL" id="MDO6414143.1"/>
    </source>
</evidence>
<sequence>MTAEHRHYLAAETSIGFAISAVLSLVFCFFIFGGQASIPVGGTGGLIVDAIPQSFMVALMSTFVPTLLTRRRVRSGAIPVRKARSRLPTHAMLRALLVACCAAGIGVLLTAIALLAGPDEWPFVTVATVKTVYGALLGGSVAALATCAALADPT</sequence>